<evidence type="ECO:0000256" key="1">
    <source>
        <dbReference type="SAM" id="MobiDB-lite"/>
    </source>
</evidence>
<accession>A0A0F6YGY0</accession>
<evidence type="ECO:0000313" key="2">
    <source>
        <dbReference type="EMBL" id="AKF03378.1"/>
    </source>
</evidence>
<feature type="region of interest" description="Disordered" evidence="1">
    <location>
        <begin position="1"/>
        <end position="57"/>
    </location>
</feature>
<name>A0A0F6YGY0_9BACT</name>
<keyword evidence="3" id="KW-1185">Reference proteome</keyword>
<organism evidence="2 3">
    <name type="scientific">Sandaracinus amylolyticus</name>
    <dbReference type="NCBI Taxonomy" id="927083"/>
    <lineage>
        <taxon>Bacteria</taxon>
        <taxon>Pseudomonadati</taxon>
        <taxon>Myxococcota</taxon>
        <taxon>Polyangia</taxon>
        <taxon>Polyangiales</taxon>
        <taxon>Sandaracinaceae</taxon>
        <taxon>Sandaracinus</taxon>
    </lineage>
</organism>
<dbReference type="KEGG" id="samy:DB32_000527"/>
<evidence type="ECO:0000313" key="3">
    <source>
        <dbReference type="Proteomes" id="UP000034883"/>
    </source>
</evidence>
<protein>
    <submittedName>
        <fullName evidence="2">Uncharacterized protein</fullName>
    </submittedName>
</protein>
<dbReference type="Proteomes" id="UP000034883">
    <property type="component" value="Chromosome"/>
</dbReference>
<reference evidence="2 3" key="1">
    <citation type="submission" date="2015-03" db="EMBL/GenBank/DDBJ databases">
        <title>Genome assembly of Sandaracinus amylolyticus DSM 53668.</title>
        <authorList>
            <person name="Sharma G."/>
            <person name="Subramanian S."/>
        </authorList>
    </citation>
    <scope>NUCLEOTIDE SEQUENCE [LARGE SCALE GENOMIC DNA]</scope>
    <source>
        <strain evidence="2 3">DSM 53668</strain>
    </source>
</reference>
<dbReference type="EMBL" id="CP011125">
    <property type="protein sequence ID" value="AKF03378.1"/>
    <property type="molecule type" value="Genomic_DNA"/>
</dbReference>
<dbReference type="AlphaFoldDB" id="A0A0F6YGY0"/>
<gene>
    <name evidence="2" type="ORF">DB32_000527</name>
</gene>
<sequence>MLAGGEETPASQSTPHGAPERELPRAPDPPEDLKVAAPVTETSGVTIPIDARRLNAA</sequence>
<proteinExistence type="predicted"/>